<evidence type="ECO:0000256" key="5">
    <source>
        <dbReference type="ARBA" id="ARBA00022989"/>
    </source>
</evidence>
<evidence type="ECO:0000256" key="8">
    <source>
        <dbReference type="SAM" id="Phobius"/>
    </source>
</evidence>
<keyword evidence="5 8" id="KW-1133">Transmembrane helix</keyword>
<evidence type="ECO:0000256" key="6">
    <source>
        <dbReference type="ARBA" id="ARBA00023136"/>
    </source>
</evidence>
<dbReference type="InterPro" id="IPR010656">
    <property type="entry name" value="DctM"/>
</dbReference>
<keyword evidence="4 8" id="KW-0812">Transmembrane</keyword>
<gene>
    <name evidence="10" type="ORF">QNA08_12505</name>
</gene>
<keyword evidence="11" id="KW-1185">Reference proteome</keyword>
<evidence type="ECO:0000256" key="7">
    <source>
        <dbReference type="RuleBase" id="RU369079"/>
    </source>
</evidence>
<reference evidence="10 11" key="1">
    <citation type="submission" date="2023-05" db="EMBL/GenBank/DDBJ databases">
        <title>Chelatococcus sp. nov., a moderately thermophilic bacterium isolated from hot spring microbial mat.</title>
        <authorList>
            <person name="Hu C.-J."/>
            <person name="Li W.-J."/>
        </authorList>
    </citation>
    <scope>NUCLEOTIDE SEQUENCE [LARGE SCALE GENOMIC DNA]</scope>
    <source>
        <strain evidence="10 11">SYSU G07232</strain>
    </source>
</reference>
<keyword evidence="2" id="KW-1003">Cell membrane</keyword>
<evidence type="ECO:0000256" key="1">
    <source>
        <dbReference type="ARBA" id="ARBA00004429"/>
    </source>
</evidence>
<keyword evidence="6 8" id="KW-0472">Membrane</keyword>
<evidence type="ECO:0000259" key="9">
    <source>
        <dbReference type="Pfam" id="PF06808"/>
    </source>
</evidence>
<comment type="caution">
    <text evidence="10">The sequence shown here is derived from an EMBL/GenBank/DDBJ whole genome shotgun (WGS) entry which is preliminary data.</text>
</comment>
<comment type="subcellular location">
    <subcellularLocation>
        <location evidence="1 7">Cell inner membrane</location>
        <topology evidence="1 7">Multi-pass membrane protein</topology>
    </subcellularLocation>
</comment>
<accession>A0ABT7AI76</accession>
<evidence type="ECO:0000313" key="11">
    <source>
        <dbReference type="Proteomes" id="UP001321492"/>
    </source>
</evidence>
<dbReference type="PANTHER" id="PTHR33362:SF7">
    <property type="entry name" value="SLL1103 PROTEIN"/>
    <property type="match status" value="1"/>
</dbReference>
<keyword evidence="3 7" id="KW-0997">Cell inner membrane</keyword>
<feature type="transmembrane region" description="Helical" evidence="8">
    <location>
        <begin position="84"/>
        <end position="105"/>
    </location>
</feature>
<keyword evidence="7" id="KW-0813">Transport</keyword>
<feature type="transmembrane region" description="Helical" evidence="8">
    <location>
        <begin position="22"/>
        <end position="48"/>
    </location>
</feature>
<evidence type="ECO:0000256" key="3">
    <source>
        <dbReference type="ARBA" id="ARBA00022519"/>
    </source>
</evidence>
<dbReference type="Proteomes" id="UP001321492">
    <property type="component" value="Unassembled WGS sequence"/>
</dbReference>
<name>A0ABT7AI76_9HYPH</name>
<dbReference type="PANTHER" id="PTHR33362">
    <property type="entry name" value="SIALIC ACID TRAP TRANSPORTER PERMEASE PROTEIN SIAT-RELATED"/>
    <property type="match status" value="1"/>
</dbReference>
<protein>
    <submittedName>
        <fullName evidence="10">TRAP transporter large permease subunit</fullName>
    </submittedName>
</protein>
<dbReference type="InterPro" id="IPR004681">
    <property type="entry name" value="TRAP_DctM"/>
</dbReference>
<dbReference type="EMBL" id="JASJEV010000007">
    <property type="protein sequence ID" value="MDJ1159058.1"/>
    <property type="molecule type" value="Genomic_DNA"/>
</dbReference>
<dbReference type="Pfam" id="PF06808">
    <property type="entry name" value="DctM"/>
    <property type="match status" value="1"/>
</dbReference>
<evidence type="ECO:0000313" key="10">
    <source>
        <dbReference type="EMBL" id="MDJ1159058.1"/>
    </source>
</evidence>
<organism evidence="10 11">
    <name type="scientific">Chelatococcus albus</name>
    <dbReference type="NCBI Taxonomy" id="3047466"/>
    <lineage>
        <taxon>Bacteria</taxon>
        <taxon>Pseudomonadati</taxon>
        <taxon>Pseudomonadota</taxon>
        <taxon>Alphaproteobacteria</taxon>
        <taxon>Hyphomicrobiales</taxon>
        <taxon>Chelatococcaceae</taxon>
        <taxon>Chelatococcus</taxon>
    </lineage>
</organism>
<comment type="function">
    <text evidence="7">Part of the tripartite ATP-independent periplasmic (TRAP) transport system.</text>
</comment>
<sequence>MALLCAIAIVFAAGFVLDWISIVLIGAPIVEAAGIAPLWFAVLFIVAIQTSYPTPPMAPSIFYLRSIAPADLTYGHMFRGVMPFVAMQLVTLGLVALFPSLATWLPKLLLG</sequence>
<evidence type="ECO:0000256" key="2">
    <source>
        <dbReference type="ARBA" id="ARBA00022475"/>
    </source>
</evidence>
<proteinExistence type="predicted"/>
<feature type="domain" description="TRAP C4-dicarboxylate transport system permease DctM subunit" evidence="9">
    <location>
        <begin position="2"/>
        <end position="100"/>
    </location>
</feature>
<evidence type="ECO:0000256" key="4">
    <source>
        <dbReference type="ARBA" id="ARBA00022692"/>
    </source>
</evidence>